<comment type="function">
    <text evidence="4">Provides the precursors necessary for DNA synthesis. Catalyzes the biosynthesis of deoxyribonucleotides from the corresponding ribonucleotides.</text>
</comment>
<proteinExistence type="inferred from homology"/>
<evidence type="ECO:0000313" key="7">
    <source>
        <dbReference type="EMBL" id="KMY48944.1"/>
    </source>
</evidence>
<keyword evidence="8" id="KW-1185">Reference proteome</keyword>
<dbReference type="RefSeq" id="WP_049680276.1">
    <property type="nucleotide sequence ID" value="NZ_LFZW01000001.1"/>
</dbReference>
<keyword evidence="4 6" id="KW-0479">Metal-binding</keyword>
<dbReference type="PANTHER" id="PTHR23409">
    <property type="entry name" value="RIBONUCLEOSIDE-DIPHOSPHATE REDUCTASE SMALL CHAIN"/>
    <property type="match status" value="1"/>
</dbReference>
<dbReference type="EC" id="1.17.4.1" evidence="4"/>
<feature type="binding site" evidence="6">
    <location>
        <position position="186"/>
    </location>
    <ligand>
        <name>Fe cation</name>
        <dbReference type="ChEBI" id="CHEBI:24875"/>
        <label>2</label>
    </ligand>
</feature>
<dbReference type="InterPro" id="IPR033909">
    <property type="entry name" value="RNR_small"/>
</dbReference>
<dbReference type="PATRIC" id="fig|1679170.3.peg.1070"/>
<comment type="caution">
    <text evidence="7">The sequence shown here is derived from an EMBL/GenBank/DDBJ whole genome shotgun (WGS) entry which is preliminary data.</text>
</comment>
<dbReference type="Pfam" id="PF00268">
    <property type="entry name" value="Ribonuc_red_sm"/>
    <property type="match status" value="1"/>
</dbReference>
<evidence type="ECO:0000313" key="8">
    <source>
        <dbReference type="Proteomes" id="UP000037146"/>
    </source>
</evidence>
<evidence type="ECO:0000256" key="5">
    <source>
        <dbReference type="PIRSR" id="PIRSR000355-1"/>
    </source>
</evidence>
<dbReference type="GO" id="GO:0046872">
    <property type="term" value="F:metal ion binding"/>
    <property type="evidence" value="ECO:0007669"/>
    <property type="project" value="UniProtKB-KW"/>
</dbReference>
<dbReference type="SUPFAM" id="SSF47240">
    <property type="entry name" value="Ferritin-like"/>
    <property type="match status" value="1"/>
</dbReference>
<dbReference type="InterPro" id="IPR000358">
    <property type="entry name" value="RNR_small_fam"/>
</dbReference>
<dbReference type="GO" id="GO:0004748">
    <property type="term" value="F:ribonucleoside-diphosphate reductase activity, thioredoxin disulfide as acceptor"/>
    <property type="evidence" value="ECO:0007669"/>
    <property type="project" value="UniProtKB-EC"/>
</dbReference>
<keyword evidence="4 6" id="KW-0408">Iron</keyword>
<dbReference type="InterPro" id="IPR009078">
    <property type="entry name" value="Ferritin-like_SF"/>
</dbReference>
<sequence>MTTHINKIRLLEPTYPTKATGVFKGEASGFLLWNDIQYEKFYDIYTQLINNFWKPSSVNMIQDKKQWGDLDEDIQDAFLDILTMIAGMDSLQTPTLVEILRYVKDPAAKAILANMAQQESIHNESYSYILASLVPLDKQKHLFDRIKQHPQVVKRNKPIVDAYQKFVDDPSPQHLFEALIHSTNLEGIYFYLAFAFYYNLGRQNLMTGSATMISYIHRDEMVHFDFVGMLVQILMYEYPELNNESNTKFIYETLEKAVDLEKEWSKYMLEDIQGKADLDLEEFYEYIEYIANKRLRIFGLDNLYKEYPENPMPWIKTFDDESIRLTKTDFFEQKSRTYSQVNASNGFDEL</sequence>
<comment type="subunit">
    <text evidence="2">Tetramer of two alpha and two beta subunits.</text>
</comment>
<name>A0A0K9GQG3_9BACI</name>
<dbReference type="Gene3D" id="1.10.620.20">
    <property type="entry name" value="Ribonucleotide Reductase, subunit A"/>
    <property type="match status" value="1"/>
</dbReference>
<dbReference type="InterPro" id="IPR012348">
    <property type="entry name" value="RNR-like"/>
</dbReference>
<dbReference type="EMBL" id="LFZW01000001">
    <property type="protein sequence ID" value="KMY48944.1"/>
    <property type="molecule type" value="Genomic_DNA"/>
</dbReference>
<feature type="binding site" evidence="6">
    <location>
        <position position="119"/>
    </location>
    <ligand>
        <name>Fe cation</name>
        <dbReference type="ChEBI" id="CHEBI:24875"/>
        <label>2</label>
    </ligand>
</feature>
<evidence type="ECO:0000256" key="4">
    <source>
        <dbReference type="PIRNR" id="PIRNR000355"/>
    </source>
</evidence>
<dbReference type="AlphaFoldDB" id="A0A0K9GQG3"/>
<dbReference type="PANTHER" id="PTHR23409:SF18">
    <property type="entry name" value="RIBONUCLEOSIDE-DIPHOSPHATE REDUCTASE SUBUNIT M2"/>
    <property type="match status" value="1"/>
</dbReference>
<comment type="cofactor">
    <cofactor evidence="4 6">
        <name>Fe cation</name>
        <dbReference type="ChEBI" id="CHEBI:24875"/>
    </cofactor>
    <text evidence="4 6">Binds 2 iron ions per subunit.</text>
</comment>
<evidence type="ECO:0000256" key="2">
    <source>
        <dbReference type="ARBA" id="ARBA00011209"/>
    </source>
</evidence>
<keyword evidence="4" id="KW-0560">Oxidoreductase</keyword>
<dbReference type="UniPathway" id="UPA00326"/>
<feature type="binding site" evidence="6">
    <location>
        <position position="223"/>
    </location>
    <ligand>
        <name>Fe cation</name>
        <dbReference type="ChEBI" id="CHEBI:24875"/>
        <label>2</label>
    </ligand>
</feature>
<organism evidence="7 8">
    <name type="scientific">Peribacillus loiseleuriae</name>
    <dbReference type="NCBI Taxonomy" id="1679170"/>
    <lineage>
        <taxon>Bacteria</taxon>
        <taxon>Bacillati</taxon>
        <taxon>Bacillota</taxon>
        <taxon>Bacilli</taxon>
        <taxon>Bacillales</taxon>
        <taxon>Bacillaceae</taxon>
        <taxon>Peribacillus</taxon>
    </lineage>
</organism>
<evidence type="ECO:0000256" key="1">
    <source>
        <dbReference type="ARBA" id="ARBA00009303"/>
    </source>
</evidence>
<keyword evidence="4" id="KW-0215">Deoxyribonucleotide synthesis</keyword>
<gene>
    <name evidence="7" type="ORF">AC625_05030</name>
</gene>
<feature type="binding site" evidence="6">
    <location>
        <position position="122"/>
    </location>
    <ligand>
        <name>Fe cation</name>
        <dbReference type="ChEBI" id="CHEBI:24875"/>
        <label>1</label>
    </ligand>
</feature>
<evidence type="ECO:0000256" key="3">
    <source>
        <dbReference type="ARBA" id="ARBA00047754"/>
    </source>
</evidence>
<dbReference type="Proteomes" id="UP000037146">
    <property type="component" value="Unassembled WGS sequence"/>
</dbReference>
<comment type="similarity">
    <text evidence="1 4">Belongs to the ribonucleoside diphosphate reductase small chain family.</text>
</comment>
<dbReference type="CDD" id="cd01049">
    <property type="entry name" value="RNRR2"/>
    <property type="match status" value="1"/>
</dbReference>
<protein>
    <recommendedName>
        <fullName evidence="4">Ribonucleoside-diphosphate reductase subunit beta</fullName>
        <ecNumber evidence="4">1.17.4.1</ecNumber>
    </recommendedName>
</protein>
<dbReference type="PIRSF" id="PIRSF000355">
    <property type="entry name" value="NrdB"/>
    <property type="match status" value="1"/>
</dbReference>
<dbReference type="OrthoDB" id="9766544at2"/>
<feature type="active site" evidence="5">
    <location>
        <position position="126"/>
    </location>
</feature>
<evidence type="ECO:0000256" key="6">
    <source>
        <dbReference type="PIRSR" id="PIRSR000355-2"/>
    </source>
</evidence>
<dbReference type="STRING" id="1679170.AC625_05030"/>
<comment type="catalytic activity">
    <reaction evidence="3 4">
        <text>a 2'-deoxyribonucleoside 5'-diphosphate + [thioredoxin]-disulfide + H2O = a ribonucleoside 5'-diphosphate + [thioredoxin]-dithiol</text>
        <dbReference type="Rhea" id="RHEA:23252"/>
        <dbReference type="Rhea" id="RHEA-COMP:10698"/>
        <dbReference type="Rhea" id="RHEA-COMP:10700"/>
        <dbReference type="ChEBI" id="CHEBI:15377"/>
        <dbReference type="ChEBI" id="CHEBI:29950"/>
        <dbReference type="ChEBI" id="CHEBI:50058"/>
        <dbReference type="ChEBI" id="CHEBI:57930"/>
        <dbReference type="ChEBI" id="CHEBI:73316"/>
        <dbReference type="EC" id="1.17.4.1"/>
    </reaction>
</comment>
<dbReference type="GO" id="GO:0009263">
    <property type="term" value="P:deoxyribonucleotide biosynthetic process"/>
    <property type="evidence" value="ECO:0007669"/>
    <property type="project" value="UniProtKB-KW"/>
</dbReference>
<feature type="binding site" evidence="6">
    <location>
        <position position="89"/>
    </location>
    <ligand>
        <name>Fe cation</name>
        <dbReference type="ChEBI" id="CHEBI:24875"/>
        <label>1</label>
    </ligand>
</feature>
<accession>A0A0K9GQG3</accession>
<dbReference type="NCBIfam" id="NF007184">
    <property type="entry name" value="PRK09614.1-3"/>
    <property type="match status" value="1"/>
</dbReference>
<reference evidence="8" key="1">
    <citation type="submission" date="2015-07" db="EMBL/GenBank/DDBJ databases">
        <title>Genome sequencing project for genomic taxonomy and phylogenomics of Bacillus-like bacteria.</title>
        <authorList>
            <person name="Liu B."/>
            <person name="Wang J."/>
            <person name="Zhu Y."/>
            <person name="Liu G."/>
            <person name="Chen Q."/>
            <person name="Chen Z."/>
            <person name="Lan J."/>
            <person name="Che J."/>
            <person name="Ge C."/>
            <person name="Shi H."/>
            <person name="Pan Z."/>
            <person name="Liu X."/>
        </authorList>
    </citation>
    <scope>NUCLEOTIDE SEQUENCE [LARGE SCALE GENOMIC DNA]</scope>
    <source>
        <strain evidence="8">FJAT-27997</strain>
    </source>
</reference>
<feature type="binding site" evidence="6">
    <location>
        <position position="119"/>
    </location>
    <ligand>
        <name>Fe cation</name>
        <dbReference type="ChEBI" id="CHEBI:24875"/>
        <label>1</label>
    </ligand>
</feature>
<feature type="binding site" evidence="6">
    <location>
        <position position="220"/>
    </location>
    <ligand>
        <name>Fe cation</name>
        <dbReference type="ChEBI" id="CHEBI:24875"/>
        <label>2</label>
    </ligand>
</feature>